<feature type="chain" id="PRO_5032683787" evidence="2">
    <location>
        <begin position="20"/>
        <end position="115"/>
    </location>
</feature>
<dbReference type="Proteomes" id="UP000445582">
    <property type="component" value="Unassembled WGS sequence"/>
</dbReference>
<organism evidence="3 4">
    <name type="scientific">Qipengyuania oceanensis</name>
    <dbReference type="NCBI Taxonomy" id="1463597"/>
    <lineage>
        <taxon>Bacteria</taxon>
        <taxon>Pseudomonadati</taxon>
        <taxon>Pseudomonadota</taxon>
        <taxon>Alphaproteobacteria</taxon>
        <taxon>Sphingomonadales</taxon>
        <taxon>Erythrobacteraceae</taxon>
        <taxon>Qipengyuania</taxon>
    </lineage>
</organism>
<feature type="region of interest" description="Disordered" evidence="1">
    <location>
        <begin position="24"/>
        <end position="115"/>
    </location>
</feature>
<keyword evidence="4" id="KW-1185">Reference proteome</keyword>
<evidence type="ECO:0000256" key="1">
    <source>
        <dbReference type="SAM" id="MobiDB-lite"/>
    </source>
</evidence>
<proteinExistence type="predicted"/>
<dbReference type="PROSITE" id="PS51257">
    <property type="entry name" value="PROKAR_LIPOPROTEIN"/>
    <property type="match status" value="1"/>
</dbReference>
<accession>A0A844YG36</accession>
<sequence>MIRPLLRAALPLLAVAAFAGCSEEAVERDTAGDARTAAGEVRGGTISDAMLPLDSLQSQSPPLEADPVAGSDGASAADVAPAGTQSGEETDPDAAIDALASDMADGADGASAADD</sequence>
<feature type="compositionally biased region" description="Low complexity" evidence="1">
    <location>
        <begin position="97"/>
        <end position="115"/>
    </location>
</feature>
<dbReference type="OrthoDB" id="7511418at2"/>
<gene>
    <name evidence="3" type="ORF">GRI48_04705</name>
</gene>
<feature type="signal peptide" evidence="2">
    <location>
        <begin position="1"/>
        <end position="19"/>
    </location>
</feature>
<protein>
    <submittedName>
        <fullName evidence="3">Uncharacterized protein</fullName>
    </submittedName>
</protein>
<reference evidence="3 4" key="1">
    <citation type="submission" date="2019-12" db="EMBL/GenBank/DDBJ databases">
        <title>Genomic-based taxomic classification of the family Erythrobacteraceae.</title>
        <authorList>
            <person name="Xu L."/>
        </authorList>
    </citation>
    <scope>NUCLEOTIDE SEQUENCE [LARGE SCALE GENOMIC DNA]</scope>
    <source>
        <strain evidence="3 4">MCCC 1A09965</strain>
    </source>
</reference>
<feature type="compositionally biased region" description="Low complexity" evidence="1">
    <location>
        <begin position="65"/>
        <end position="83"/>
    </location>
</feature>
<dbReference type="AlphaFoldDB" id="A0A844YG36"/>
<name>A0A844YG36_9SPHN</name>
<evidence type="ECO:0000313" key="4">
    <source>
        <dbReference type="Proteomes" id="UP000445582"/>
    </source>
</evidence>
<dbReference type="EMBL" id="WTYN01000001">
    <property type="protein sequence ID" value="MXO62309.1"/>
    <property type="molecule type" value="Genomic_DNA"/>
</dbReference>
<evidence type="ECO:0000313" key="3">
    <source>
        <dbReference type="EMBL" id="MXO62309.1"/>
    </source>
</evidence>
<dbReference type="RefSeq" id="WP_160672123.1">
    <property type="nucleotide sequence ID" value="NZ_WTYN01000001.1"/>
</dbReference>
<keyword evidence="2" id="KW-0732">Signal</keyword>
<comment type="caution">
    <text evidence="3">The sequence shown here is derived from an EMBL/GenBank/DDBJ whole genome shotgun (WGS) entry which is preliminary data.</text>
</comment>
<evidence type="ECO:0000256" key="2">
    <source>
        <dbReference type="SAM" id="SignalP"/>
    </source>
</evidence>